<evidence type="ECO:0000256" key="5">
    <source>
        <dbReference type="ARBA" id="ARBA00022840"/>
    </source>
</evidence>
<feature type="binding site" evidence="10">
    <location>
        <position position="333"/>
    </location>
    <ligand>
        <name>ATP</name>
        <dbReference type="ChEBI" id="CHEBI:30616"/>
    </ligand>
</feature>
<dbReference type="RefSeq" id="WP_091238932.1">
    <property type="nucleotide sequence ID" value="NZ_FNAG01000001.1"/>
</dbReference>
<dbReference type="Pfam" id="PF00986">
    <property type="entry name" value="DNA_gyraseB_C"/>
    <property type="match status" value="1"/>
</dbReference>
<dbReference type="Gene3D" id="3.30.565.10">
    <property type="entry name" value="Histidine kinase-like ATPase, C-terminal domain"/>
    <property type="match status" value="1"/>
</dbReference>
<evidence type="ECO:0000256" key="8">
    <source>
        <dbReference type="ARBA" id="ARBA00023125"/>
    </source>
</evidence>
<dbReference type="InterPro" id="IPR014721">
    <property type="entry name" value="Ribsml_uS5_D2-typ_fold_subgr"/>
</dbReference>
<dbReference type="NCBIfam" id="TIGR01055">
    <property type="entry name" value="parE_Gneg"/>
    <property type="match status" value="1"/>
</dbReference>
<dbReference type="InterPro" id="IPR020568">
    <property type="entry name" value="Ribosomal_Su5_D2-typ_SF"/>
</dbReference>
<protein>
    <recommendedName>
        <fullName evidence="10">DNA topoisomerase 4 subunit B</fullName>
        <ecNumber evidence="10">5.6.2.2</ecNumber>
    </recommendedName>
    <alternativeName>
        <fullName evidence="10">Topoisomerase IV subunit B</fullName>
    </alternativeName>
</protein>
<dbReference type="InterPro" id="IPR018522">
    <property type="entry name" value="TopoIIA_CS"/>
</dbReference>
<comment type="subunit">
    <text evidence="10">Heterotetramer composed of ParC and ParE.</text>
</comment>
<evidence type="ECO:0000313" key="12">
    <source>
        <dbReference type="EMBL" id="SDD20965.1"/>
    </source>
</evidence>
<dbReference type="GO" id="GO:0007059">
    <property type="term" value="P:chromosome segregation"/>
    <property type="evidence" value="ECO:0007669"/>
    <property type="project" value="UniProtKB-UniRule"/>
</dbReference>
<dbReference type="CDD" id="cd16928">
    <property type="entry name" value="HATPase_GyrB-like"/>
    <property type="match status" value="1"/>
</dbReference>
<dbReference type="GO" id="GO:0005524">
    <property type="term" value="F:ATP binding"/>
    <property type="evidence" value="ECO:0007669"/>
    <property type="project" value="UniProtKB-UniRule"/>
</dbReference>
<dbReference type="SUPFAM" id="SSF56719">
    <property type="entry name" value="Type II DNA topoisomerase"/>
    <property type="match status" value="1"/>
</dbReference>
<dbReference type="Gene3D" id="3.40.50.670">
    <property type="match status" value="1"/>
</dbReference>
<dbReference type="PANTHER" id="PTHR45866">
    <property type="entry name" value="DNA GYRASE/TOPOISOMERASE SUBUNIT B"/>
    <property type="match status" value="1"/>
</dbReference>
<dbReference type="InterPro" id="IPR006171">
    <property type="entry name" value="TOPRIM_dom"/>
</dbReference>
<dbReference type="InterPro" id="IPR003594">
    <property type="entry name" value="HATPase_dom"/>
</dbReference>
<sequence>MSSRYNAADIEVLSGLDPVKRRPGMYTDTSRPNHLAQEVIDNAVDEALAGHARSIEVTMYADGSCEVADDGRGMPVDIHPEEGIPGVELILTRLHAGGKFSGKNYTFSGGLHGVGVSVVNALSKKVDVTIRRDGNEYRMSFADGDRVSPLEIIGTVGKRNTGTKVRFWADPKYFDTPKFSLRALRHLLRAKAVLCPGLKVTLVDEASGEKDSWYYEDGLRDYLKSQLADREYLPPEVFVGALKRDTEAVDWALCWAAEGELVQESYVNLIPTAQGGTHVNGLRSGLTEALREFCDFRNLLPRGVKLAPEDVWDRVCCVLSLKLTDPQFSGQTKERLSSRQAAAFVENAVHDAFSLFLNQHVEMGERIAQLAIERASARLKTEKQIVRKKITQGPALPGKLADCSSQDLSRTELFLVEGDSAGGSAKQARDKDFQAILPLRGKILNTWEVESGAVLGSQEVHDLAVAIGCDPGSTDISGLRYGKIIVLADADSDGLHIATLLSALFLQHFPALVAAGHVFVAMPPLFRVDVGKQVFYALDEEEKRLLLDKIEREKIRGQVNVTRFKGLGEMNPSQLRESAIHPDTRRLVQLTVEAPEETRALMDMLLSKKRASDRKTWLETKGDLATIEI</sequence>
<dbReference type="InterPro" id="IPR002288">
    <property type="entry name" value="DNA_gyrase_B_C"/>
</dbReference>
<dbReference type="OrthoDB" id="9802808at2"/>
<evidence type="ECO:0000259" key="11">
    <source>
        <dbReference type="PROSITE" id="PS50880"/>
    </source>
</evidence>
<evidence type="ECO:0000313" key="13">
    <source>
        <dbReference type="Proteomes" id="UP000199603"/>
    </source>
</evidence>
<dbReference type="PRINTS" id="PR01098">
    <property type="entry name" value="TOPISMRASE4B"/>
</dbReference>
<dbReference type="SUPFAM" id="SSF54211">
    <property type="entry name" value="Ribosomal protein S5 domain 2-like"/>
    <property type="match status" value="1"/>
</dbReference>
<keyword evidence="9 10" id="KW-0413">Isomerase</keyword>
<dbReference type="EC" id="5.6.2.2" evidence="10"/>
<gene>
    <name evidence="10" type="primary">parE</name>
    <name evidence="12" type="ORF">SAMN04488509_101728</name>
</gene>
<dbReference type="GO" id="GO:0005694">
    <property type="term" value="C:chromosome"/>
    <property type="evidence" value="ECO:0007669"/>
    <property type="project" value="InterPro"/>
</dbReference>
<feature type="site" description="Interaction with DNA" evidence="10">
    <location>
        <position position="445"/>
    </location>
</feature>
<keyword evidence="8 10" id="KW-0238">DNA-binding</keyword>
<dbReference type="CDD" id="cd00822">
    <property type="entry name" value="TopoII_Trans_DNA_gyrase"/>
    <property type="match status" value="1"/>
</dbReference>
<dbReference type="Pfam" id="PF02518">
    <property type="entry name" value="HATPase_c"/>
    <property type="match status" value="1"/>
</dbReference>
<dbReference type="FunFam" id="3.40.50.670:FF:000003">
    <property type="entry name" value="DNA topoisomerase 4 subunit B"/>
    <property type="match status" value="1"/>
</dbReference>
<dbReference type="STRING" id="265719.SAMN04488509_101728"/>
<reference evidence="12 13" key="1">
    <citation type="submission" date="2016-10" db="EMBL/GenBank/DDBJ databases">
        <authorList>
            <person name="de Groot N.N."/>
        </authorList>
    </citation>
    <scope>NUCLEOTIDE SEQUENCE [LARGE SCALE GENOMIC DNA]</scope>
    <source>
        <strain evidence="12 13">DSM 16957</strain>
    </source>
</reference>
<dbReference type="Gene3D" id="3.30.230.10">
    <property type="match status" value="1"/>
</dbReference>
<accession>A0A1G6SY18</accession>
<dbReference type="PRINTS" id="PR00418">
    <property type="entry name" value="TPI2FAMILY"/>
</dbReference>
<evidence type="ECO:0000256" key="9">
    <source>
        <dbReference type="ARBA" id="ARBA00023235"/>
    </source>
</evidence>
<comment type="catalytic activity">
    <reaction evidence="1 10">
        <text>ATP-dependent breakage, passage and rejoining of double-stranded DNA.</text>
        <dbReference type="EC" id="5.6.2.2"/>
    </reaction>
</comment>
<feature type="binding site" evidence="10">
    <location>
        <position position="5"/>
    </location>
    <ligand>
        <name>ATP</name>
        <dbReference type="ChEBI" id="CHEBI:30616"/>
    </ligand>
</feature>
<evidence type="ECO:0000256" key="1">
    <source>
        <dbReference type="ARBA" id="ARBA00000185"/>
    </source>
</evidence>
<dbReference type="PANTHER" id="PTHR45866:SF4">
    <property type="entry name" value="DNA TOPOISOMERASE 4 SUBUNIT B"/>
    <property type="match status" value="1"/>
</dbReference>
<comment type="function">
    <text evidence="10">Topoisomerase IV is essential for chromosome segregation. It relaxes supercoiled DNA. Performs the decatenation events required during the replication of a circular DNA molecule.</text>
</comment>
<dbReference type="FunFam" id="3.30.565.10:FF:000002">
    <property type="entry name" value="DNA gyrase subunit B"/>
    <property type="match status" value="1"/>
</dbReference>
<keyword evidence="4 10" id="KW-0547">Nucleotide-binding</keyword>
<dbReference type="InterPro" id="IPR013760">
    <property type="entry name" value="Topo_IIA-like_dom_sf"/>
</dbReference>
<feature type="site" description="Interaction with DNA" evidence="10">
    <location>
        <position position="496"/>
    </location>
</feature>
<evidence type="ECO:0000256" key="6">
    <source>
        <dbReference type="ARBA" id="ARBA00022842"/>
    </source>
</evidence>
<comment type="similarity">
    <text evidence="10">Belongs to the type II topoisomerase family. ParE type 1 subfamily.</text>
</comment>
<feature type="binding site" evidence="10">
    <location>
        <position position="69"/>
    </location>
    <ligand>
        <name>ATP</name>
        <dbReference type="ChEBI" id="CHEBI:30616"/>
    </ligand>
</feature>
<evidence type="ECO:0000256" key="7">
    <source>
        <dbReference type="ARBA" id="ARBA00023029"/>
    </source>
</evidence>
<keyword evidence="6" id="KW-0460">Magnesium</keyword>
<dbReference type="GO" id="GO:0003918">
    <property type="term" value="F:DNA topoisomerase type II (double strand cut, ATP-hydrolyzing) activity"/>
    <property type="evidence" value="ECO:0007669"/>
    <property type="project" value="UniProtKB-UniRule"/>
</dbReference>
<dbReference type="SUPFAM" id="SSF55874">
    <property type="entry name" value="ATPase domain of HSP90 chaperone/DNA topoisomerase II/histidine kinase"/>
    <property type="match status" value="1"/>
</dbReference>
<feature type="domain" description="Toprim" evidence="11">
    <location>
        <begin position="411"/>
        <end position="524"/>
    </location>
</feature>
<dbReference type="PROSITE" id="PS50880">
    <property type="entry name" value="TOPRIM"/>
    <property type="match status" value="1"/>
</dbReference>
<evidence type="ECO:0000256" key="4">
    <source>
        <dbReference type="ARBA" id="ARBA00022741"/>
    </source>
</evidence>
<keyword evidence="13" id="KW-1185">Reference proteome</keyword>
<dbReference type="EMBL" id="FNAG01000001">
    <property type="protein sequence ID" value="SDD20965.1"/>
    <property type="molecule type" value="Genomic_DNA"/>
</dbReference>
<keyword evidence="3" id="KW-0479">Metal-binding</keyword>
<dbReference type="SMART" id="SM00433">
    <property type="entry name" value="TOP2c"/>
    <property type="match status" value="1"/>
</dbReference>
<dbReference type="GO" id="GO:0003677">
    <property type="term" value="F:DNA binding"/>
    <property type="evidence" value="ECO:0007669"/>
    <property type="project" value="UniProtKB-UniRule"/>
</dbReference>
<feature type="binding site" evidence="10">
    <location>
        <position position="42"/>
    </location>
    <ligand>
        <name>ATP</name>
        <dbReference type="ChEBI" id="CHEBI:30616"/>
    </ligand>
</feature>
<comment type="cofactor">
    <cofactor evidence="2">
        <name>Mg(2+)</name>
        <dbReference type="ChEBI" id="CHEBI:18420"/>
    </cofactor>
</comment>
<dbReference type="PROSITE" id="PS00177">
    <property type="entry name" value="TOPOISOMERASE_II"/>
    <property type="match status" value="1"/>
</dbReference>
<dbReference type="AlphaFoldDB" id="A0A1G6SY18"/>
<evidence type="ECO:0000256" key="3">
    <source>
        <dbReference type="ARBA" id="ARBA00022723"/>
    </source>
</evidence>
<feature type="site" description="Interaction with DNA" evidence="10">
    <location>
        <position position="614"/>
    </location>
</feature>
<feature type="binding site" evidence="10">
    <location>
        <begin position="110"/>
        <end position="116"/>
    </location>
    <ligand>
        <name>ATP</name>
        <dbReference type="ChEBI" id="CHEBI:30616"/>
    </ligand>
</feature>
<dbReference type="GO" id="GO:0046872">
    <property type="term" value="F:metal ion binding"/>
    <property type="evidence" value="ECO:0007669"/>
    <property type="project" value="UniProtKB-KW"/>
</dbReference>
<dbReference type="Proteomes" id="UP000199603">
    <property type="component" value="Unassembled WGS sequence"/>
</dbReference>
<dbReference type="InterPro" id="IPR013506">
    <property type="entry name" value="Topo_IIA_bsu_dom2"/>
</dbReference>
<dbReference type="Pfam" id="PF00204">
    <property type="entry name" value="DNA_gyraseB"/>
    <property type="match status" value="1"/>
</dbReference>
<dbReference type="InterPro" id="IPR005737">
    <property type="entry name" value="TopoIV_B_Gneg"/>
</dbReference>
<evidence type="ECO:0000256" key="2">
    <source>
        <dbReference type="ARBA" id="ARBA00001946"/>
    </source>
</evidence>
<dbReference type="GO" id="GO:0006265">
    <property type="term" value="P:DNA topological change"/>
    <property type="evidence" value="ECO:0007669"/>
    <property type="project" value="UniProtKB-UniRule"/>
</dbReference>
<keyword evidence="7 10" id="KW-0799">Topoisomerase</keyword>
<dbReference type="InterPro" id="IPR036890">
    <property type="entry name" value="HATPase_C_sf"/>
</dbReference>
<dbReference type="InterPro" id="IPR001241">
    <property type="entry name" value="Topo_IIA"/>
</dbReference>
<proteinExistence type="inferred from homology"/>
<keyword evidence="5 10" id="KW-0067">ATP-binding</keyword>
<dbReference type="HAMAP" id="MF_00938">
    <property type="entry name" value="ParE_type1"/>
    <property type="match status" value="1"/>
</dbReference>
<name>A0A1G6SY18_9GAMM</name>
<evidence type="ECO:0000256" key="10">
    <source>
        <dbReference type="HAMAP-Rule" id="MF_00938"/>
    </source>
</evidence>
<dbReference type="InterPro" id="IPR013759">
    <property type="entry name" value="Topo_IIA_B_C"/>
</dbReference>
<dbReference type="Pfam" id="PF01751">
    <property type="entry name" value="Toprim"/>
    <property type="match status" value="1"/>
</dbReference>
<organism evidence="12 13">
    <name type="scientific">Aquimonas voraii</name>
    <dbReference type="NCBI Taxonomy" id="265719"/>
    <lineage>
        <taxon>Bacteria</taxon>
        <taxon>Pseudomonadati</taxon>
        <taxon>Pseudomonadota</taxon>
        <taxon>Gammaproteobacteria</taxon>
        <taxon>Lysobacterales</taxon>
        <taxon>Lysobacteraceae</taxon>
        <taxon>Aquimonas</taxon>
    </lineage>
</organism>
<dbReference type="SMART" id="SM00387">
    <property type="entry name" value="HATPase_c"/>
    <property type="match status" value="1"/>
</dbReference>